<evidence type="ECO:0000256" key="2">
    <source>
        <dbReference type="ARBA" id="ARBA00006333"/>
    </source>
</evidence>
<dbReference type="Proteomes" id="UP000076532">
    <property type="component" value="Unassembled WGS sequence"/>
</dbReference>
<dbReference type="InterPro" id="IPR008949">
    <property type="entry name" value="Isoprenoid_synthase_dom_sf"/>
</dbReference>
<dbReference type="SFLD" id="SFLDS00005">
    <property type="entry name" value="Isoprenoid_Synthase_Type_I"/>
    <property type="match status" value="1"/>
</dbReference>
<keyword evidence="7" id="KW-0812">Transmembrane</keyword>
<dbReference type="PANTHER" id="PTHR35201:SF4">
    <property type="entry name" value="BETA-PINACENE SYNTHASE-RELATED"/>
    <property type="match status" value="1"/>
</dbReference>
<organism evidence="8 9">
    <name type="scientific">Athelia psychrophila</name>
    <dbReference type="NCBI Taxonomy" id="1759441"/>
    <lineage>
        <taxon>Eukaryota</taxon>
        <taxon>Fungi</taxon>
        <taxon>Dikarya</taxon>
        <taxon>Basidiomycota</taxon>
        <taxon>Agaricomycotina</taxon>
        <taxon>Agaricomycetes</taxon>
        <taxon>Agaricomycetidae</taxon>
        <taxon>Atheliales</taxon>
        <taxon>Atheliaceae</taxon>
        <taxon>Athelia</taxon>
    </lineage>
</organism>
<feature type="transmembrane region" description="Helical" evidence="7">
    <location>
        <begin position="384"/>
        <end position="407"/>
    </location>
</feature>
<protein>
    <recommendedName>
        <fullName evidence="6">Terpene synthase</fullName>
        <ecNumber evidence="6">4.2.3.-</ecNumber>
    </recommendedName>
</protein>
<evidence type="ECO:0000256" key="6">
    <source>
        <dbReference type="RuleBase" id="RU366034"/>
    </source>
</evidence>
<evidence type="ECO:0000256" key="5">
    <source>
        <dbReference type="ARBA" id="ARBA00023239"/>
    </source>
</evidence>
<dbReference type="PANTHER" id="PTHR35201">
    <property type="entry name" value="TERPENE SYNTHASE"/>
    <property type="match status" value="1"/>
</dbReference>
<dbReference type="GO" id="GO:0010333">
    <property type="term" value="F:terpene synthase activity"/>
    <property type="evidence" value="ECO:0007669"/>
    <property type="project" value="InterPro"/>
</dbReference>
<reference evidence="8 9" key="1">
    <citation type="journal article" date="2016" name="Mol. Biol. Evol.">
        <title>Comparative Genomics of Early-Diverging Mushroom-Forming Fungi Provides Insights into the Origins of Lignocellulose Decay Capabilities.</title>
        <authorList>
            <person name="Nagy L.G."/>
            <person name="Riley R."/>
            <person name="Tritt A."/>
            <person name="Adam C."/>
            <person name="Daum C."/>
            <person name="Floudas D."/>
            <person name="Sun H."/>
            <person name="Yadav J.S."/>
            <person name="Pangilinan J."/>
            <person name="Larsson K.H."/>
            <person name="Matsuura K."/>
            <person name="Barry K."/>
            <person name="Labutti K."/>
            <person name="Kuo R."/>
            <person name="Ohm R.A."/>
            <person name="Bhattacharya S.S."/>
            <person name="Shirouzu T."/>
            <person name="Yoshinaga Y."/>
            <person name="Martin F.M."/>
            <person name="Grigoriev I.V."/>
            <person name="Hibbett D.S."/>
        </authorList>
    </citation>
    <scope>NUCLEOTIDE SEQUENCE [LARGE SCALE GENOMIC DNA]</scope>
    <source>
        <strain evidence="8 9">CBS 109695</strain>
    </source>
</reference>
<dbReference type="Pfam" id="PF19086">
    <property type="entry name" value="Terpene_syn_C_2"/>
    <property type="match status" value="1"/>
</dbReference>
<dbReference type="AlphaFoldDB" id="A0A166P2X1"/>
<evidence type="ECO:0000256" key="4">
    <source>
        <dbReference type="ARBA" id="ARBA00022842"/>
    </source>
</evidence>
<dbReference type="GO" id="GO:0008299">
    <property type="term" value="P:isoprenoid biosynthetic process"/>
    <property type="evidence" value="ECO:0007669"/>
    <property type="project" value="UniProtKB-ARBA"/>
</dbReference>
<comment type="similarity">
    <text evidence="2 6">Belongs to the terpene synthase family.</text>
</comment>
<evidence type="ECO:0000256" key="1">
    <source>
        <dbReference type="ARBA" id="ARBA00001946"/>
    </source>
</evidence>
<dbReference type="Gene3D" id="1.10.600.10">
    <property type="entry name" value="Farnesyl Diphosphate Synthase"/>
    <property type="match status" value="1"/>
</dbReference>
<keyword evidence="5 6" id="KW-0456">Lyase</keyword>
<keyword evidence="3 6" id="KW-0479">Metal-binding</keyword>
<comment type="cofactor">
    <cofactor evidence="1 6">
        <name>Mg(2+)</name>
        <dbReference type="ChEBI" id="CHEBI:18420"/>
    </cofactor>
</comment>
<sequence length="420" mass="47770">MAYFTLPDTVHKWPYKRHLNPHYEQVAPESSRWAETFSAFDARAQHAFNRCDFAGARTGCDLMNLFFIIDEHSDVEGEEVVRQMADVIMDALHNPHKPRPDGEWVGGEATRQFWERAIQVSTPIAQHRFIKTFRDYMDAVVQQAEDRTKHRIRTIESYLEVRRDTIGAKPSFALMELELDIPDEVFHHPTLENLRLWVIDMLCIGNDICSYNVEQARGDDLHNLVTVVMHQLDLDLQAAMDYIGLLHDRLAGAFLLTKDRLPSFGGHIDAQVARYVYGLGNWVRANDQWSFESQRYFGKGGLEIMEHRAVTLLPKTHTCGNTTEIPSGPTTVLSVGPATTPVPMAVACAFQPPASSLFKIQSSYRQFAYNGRSLPHFEILSLPAFLPVVFTGFGIIYTTLYLFATYLNIHATMSTLRFIS</sequence>
<dbReference type="SFLD" id="SFLDG01020">
    <property type="entry name" value="Terpene_Cyclase_Like_2"/>
    <property type="match status" value="1"/>
</dbReference>
<name>A0A166P2X1_9AGAM</name>
<dbReference type="SUPFAM" id="SSF48576">
    <property type="entry name" value="Terpenoid synthases"/>
    <property type="match status" value="1"/>
</dbReference>
<dbReference type="GO" id="GO:0046872">
    <property type="term" value="F:metal ion binding"/>
    <property type="evidence" value="ECO:0007669"/>
    <property type="project" value="UniProtKB-KW"/>
</dbReference>
<evidence type="ECO:0000256" key="7">
    <source>
        <dbReference type="SAM" id="Phobius"/>
    </source>
</evidence>
<dbReference type="EC" id="4.2.3.-" evidence="6"/>
<evidence type="ECO:0000313" key="9">
    <source>
        <dbReference type="Proteomes" id="UP000076532"/>
    </source>
</evidence>
<keyword evidence="4 6" id="KW-0460">Magnesium</keyword>
<evidence type="ECO:0000313" key="8">
    <source>
        <dbReference type="EMBL" id="KZP25654.1"/>
    </source>
</evidence>
<dbReference type="OrthoDB" id="6486656at2759"/>
<keyword evidence="7" id="KW-0472">Membrane</keyword>
<accession>A0A166P2X1</accession>
<proteinExistence type="inferred from homology"/>
<dbReference type="STRING" id="436010.A0A166P2X1"/>
<gene>
    <name evidence="8" type="ORF">FIBSPDRAFT_820394</name>
</gene>
<keyword evidence="7" id="KW-1133">Transmembrane helix</keyword>
<keyword evidence="9" id="KW-1185">Reference proteome</keyword>
<dbReference type="EMBL" id="KV417519">
    <property type="protein sequence ID" value="KZP25654.1"/>
    <property type="molecule type" value="Genomic_DNA"/>
</dbReference>
<dbReference type="InterPro" id="IPR034686">
    <property type="entry name" value="Terpene_cyclase-like_2"/>
</dbReference>
<evidence type="ECO:0000256" key="3">
    <source>
        <dbReference type="ARBA" id="ARBA00022723"/>
    </source>
</evidence>